<evidence type="ECO:0000256" key="9">
    <source>
        <dbReference type="ARBA" id="ARBA00023002"/>
    </source>
</evidence>
<dbReference type="InterPro" id="IPR003115">
    <property type="entry name" value="ParB_N"/>
</dbReference>
<dbReference type="AlphaFoldDB" id="A0A9P8QHI7"/>
<evidence type="ECO:0000256" key="12">
    <source>
        <dbReference type="ARBA" id="ARBA00047514"/>
    </source>
</evidence>
<name>A0A9P8QHI7_WICPI</name>
<comment type="catalytic activity">
    <reaction evidence="12 14">
        <text>S-hydroxy-S-oxy-L-cysteinyl-[peroxiredoxin] + [protein]-dithiol + ATP = S-hydroxy-L-cysteinyl-[peroxiredoxin] + [protein]-disulfide + ADP + phosphate</text>
        <dbReference type="Rhea" id="RHEA:17545"/>
        <dbReference type="Rhea" id="RHEA-COMP:10593"/>
        <dbReference type="Rhea" id="RHEA-COMP:10594"/>
        <dbReference type="Rhea" id="RHEA-COMP:13681"/>
        <dbReference type="Rhea" id="RHEA-COMP:17976"/>
        <dbReference type="ChEBI" id="CHEBI:29950"/>
        <dbReference type="ChEBI" id="CHEBI:30616"/>
        <dbReference type="ChEBI" id="CHEBI:43474"/>
        <dbReference type="ChEBI" id="CHEBI:50058"/>
        <dbReference type="ChEBI" id="CHEBI:61973"/>
        <dbReference type="ChEBI" id="CHEBI:61974"/>
        <dbReference type="ChEBI" id="CHEBI:456216"/>
        <dbReference type="EC" id="1.8.98.2"/>
    </reaction>
</comment>
<dbReference type="Pfam" id="PF02195">
    <property type="entry name" value="ParB_N"/>
    <property type="match status" value="1"/>
</dbReference>
<feature type="binding site" evidence="15">
    <location>
        <begin position="82"/>
        <end position="85"/>
    </location>
    <ligand>
        <name>ATP</name>
        <dbReference type="ChEBI" id="CHEBI:30616"/>
    </ligand>
</feature>
<sequence>MSIQSGNINKIEYLPLSQIHRPIPPVLDYDKIDTMISQLNGVPTASSTCTLDQARDLNGELPPIDVLAVREKGKTYFFAFGGCHRFKAYESFKDDEKLVKCKILPATKKQLTLYLGGSVETFFQ</sequence>
<dbReference type="EMBL" id="JAEUBG010000044">
    <property type="protein sequence ID" value="KAH3688950.1"/>
    <property type="molecule type" value="Genomic_DNA"/>
</dbReference>
<dbReference type="PIRSF" id="PIRSF017267">
    <property type="entry name" value="Sulfiredoxin"/>
    <property type="match status" value="1"/>
</dbReference>
<evidence type="ECO:0000256" key="1">
    <source>
        <dbReference type="ARBA" id="ARBA00004123"/>
    </source>
</evidence>
<comment type="similarity">
    <text evidence="3 14">Belongs to the sulfiredoxin family.</text>
</comment>
<dbReference type="GO" id="GO:0005634">
    <property type="term" value="C:nucleus"/>
    <property type="evidence" value="ECO:0007669"/>
    <property type="project" value="UniProtKB-SubCell"/>
</dbReference>
<evidence type="ECO:0000256" key="4">
    <source>
        <dbReference type="ARBA" id="ARBA00013055"/>
    </source>
</evidence>
<evidence type="ECO:0000313" key="18">
    <source>
        <dbReference type="EMBL" id="KAH3688950.1"/>
    </source>
</evidence>
<comment type="subcellular location">
    <subcellularLocation>
        <location evidence="2">Cytoplasm</location>
    </subcellularLocation>
    <subcellularLocation>
        <location evidence="1">Nucleus</location>
    </subcellularLocation>
</comment>
<keyword evidence="19" id="KW-1185">Reference proteome</keyword>
<dbReference type="OrthoDB" id="10023328at2759"/>
<dbReference type="Gene3D" id="3.90.1530.10">
    <property type="entry name" value="Conserved hypothetical protein from pyrococcus furiosus pfu- 392566-001, ParB domain"/>
    <property type="match status" value="1"/>
</dbReference>
<dbReference type="InterPro" id="IPR036086">
    <property type="entry name" value="ParB/Sulfiredoxin_sf"/>
</dbReference>
<evidence type="ECO:0000256" key="11">
    <source>
        <dbReference type="ARBA" id="ARBA00023242"/>
    </source>
</evidence>
<comment type="caution">
    <text evidence="18">The sequence shown here is derived from an EMBL/GenBank/DDBJ whole genome shotgun (WGS) entry which is preliminary data.</text>
</comment>
<dbReference type="GO" id="GO:0005524">
    <property type="term" value="F:ATP binding"/>
    <property type="evidence" value="ECO:0007669"/>
    <property type="project" value="UniProtKB-KW"/>
</dbReference>
<evidence type="ECO:0000256" key="13">
    <source>
        <dbReference type="ARBA" id="ARBA00070917"/>
    </source>
</evidence>
<dbReference type="Proteomes" id="UP000774326">
    <property type="component" value="Unassembled WGS sequence"/>
</dbReference>
<keyword evidence="11" id="KW-0539">Nucleus</keyword>
<evidence type="ECO:0000256" key="8">
    <source>
        <dbReference type="ARBA" id="ARBA00022862"/>
    </source>
</evidence>
<keyword evidence="6 14" id="KW-0547">Nucleotide-binding</keyword>
<evidence type="ECO:0000256" key="3">
    <source>
        <dbReference type="ARBA" id="ARBA00009609"/>
    </source>
</evidence>
<dbReference type="GO" id="GO:0005737">
    <property type="term" value="C:cytoplasm"/>
    <property type="evidence" value="ECO:0007669"/>
    <property type="project" value="UniProtKB-SubCell"/>
</dbReference>
<dbReference type="InterPro" id="IPR016692">
    <property type="entry name" value="Sulfiredoxin"/>
</dbReference>
<keyword evidence="9 14" id="KW-0560">Oxidoreductase</keyword>
<dbReference type="PANTHER" id="PTHR21348:SF2">
    <property type="entry name" value="SULFIREDOXIN-1"/>
    <property type="match status" value="1"/>
</dbReference>
<protein>
    <recommendedName>
        <fullName evidence="13 14">Sulfiredoxin</fullName>
        <ecNumber evidence="4 14">1.8.98.2</ecNumber>
    </recommendedName>
</protein>
<feature type="disulfide bond" description="Interchain" evidence="16">
    <location>
        <position position="83"/>
    </location>
</feature>
<dbReference type="PANTHER" id="PTHR21348">
    <property type="match status" value="1"/>
</dbReference>
<dbReference type="GO" id="GO:0032542">
    <property type="term" value="F:sulfiredoxin activity"/>
    <property type="evidence" value="ECO:0007669"/>
    <property type="project" value="UniProtKB-EC"/>
</dbReference>
<keyword evidence="8 14" id="KW-0049">Antioxidant</keyword>
<feature type="domain" description="ParB-like N-terminal" evidence="17">
    <location>
        <begin position="10"/>
        <end position="116"/>
    </location>
</feature>
<reference evidence="18" key="1">
    <citation type="journal article" date="2021" name="Open Biol.">
        <title>Shared evolutionary footprints suggest mitochondrial oxidative damage underlies multiple complex I losses in fungi.</title>
        <authorList>
            <person name="Schikora-Tamarit M.A."/>
            <person name="Marcet-Houben M."/>
            <person name="Nosek J."/>
            <person name="Gabaldon T."/>
        </authorList>
    </citation>
    <scope>NUCLEOTIDE SEQUENCE</scope>
    <source>
        <strain evidence="18">CBS2887</strain>
    </source>
</reference>
<dbReference type="EC" id="1.8.98.2" evidence="4 14"/>
<dbReference type="FunFam" id="3.90.1530.10:FF:000005">
    <property type="entry name" value="Sulfiredoxin"/>
    <property type="match status" value="1"/>
</dbReference>
<dbReference type="CDD" id="cd16395">
    <property type="entry name" value="Srx"/>
    <property type="match status" value="1"/>
</dbReference>
<evidence type="ECO:0000313" key="19">
    <source>
        <dbReference type="Proteomes" id="UP000774326"/>
    </source>
</evidence>
<evidence type="ECO:0000256" key="15">
    <source>
        <dbReference type="PIRSR" id="PIRSR017267-1"/>
    </source>
</evidence>
<keyword evidence="5" id="KW-0963">Cytoplasm</keyword>
<evidence type="ECO:0000256" key="16">
    <source>
        <dbReference type="PIRSR" id="PIRSR017267-2"/>
    </source>
</evidence>
<evidence type="ECO:0000256" key="6">
    <source>
        <dbReference type="ARBA" id="ARBA00022741"/>
    </source>
</evidence>
<evidence type="ECO:0000256" key="7">
    <source>
        <dbReference type="ARBA" id="ARBA00022840"/>
    </source>
</evidence>
<dbReference type="GO" id="GO:0034599">
    <property type="term" value="P:cellular response to oxidative stress"/>
    <property type="evidence" value="ECO:0007669"/>
    <property type="project" value="UniProtKB-ARBA"/>
</dbReference>
<proteinExistence type="inferred from homology"/>
<keyword evidence="10 16" id="KW-1015">Disulfide bond</keyword>
<evidence type="ECO:0000259" key="17">
    <source>
        <dbReference type="Pfam" id="PF02195"/>
    </source>
</evidence>
<evidence type="ECO:0000256" key="2">
    <source>
        <dbReference type="ARBA" id="ARBA00004496"/>
    </source>
</evidence>
<dbReference type="SUPFAM" id="SSF110849">
    <property type="entry name" value="ParB/Sulfiredoxin"/>
    <property type="match status" value="1"/>
</dbReference>
<accession>A0A9P8QHI7</accession>
<evidence type="ECO:0000256" key="10">
    <source>
        <dbReference type="ARBA" id="ARBA00023157"/>
    </source>
</evidence>
<gene>
    <name evidence="18" type="ORF">WICPIJ_000064</name>
</gene>
<keyword evidence="7 14" id="KW-0067">ATP-binding</keyword>
<evidence type="ECO:0000256" key="14">
    <source>
        <dbReference type="PIRNR" id="PIRNR017267"/>
    </source>
</evidence>
<evidence type="ECO:0000256" key="5">
    <source>
        <dbReference type="ARBA" id="ARBA00022490"/>
    </source>
</evidence>
<reference evidence="18" key="2">
    <citation type="submission" date="2021-01" db="EMBL/GenBank/DDBJ databases">
        <authorList>
            <person name="Schikora-Tamarit M.A."/>
        </authorList>
    </citation>
    <scope>NUCLEOTIDE SEQUENCE</scope>
    <source>
        <strain evidence="18">CBS2887</strain>
    </source>
</reference>
<organism evidence="18 19">
    <name type="scientific">Wickerhamomyces pijperi</name>
    <name type="common">Yeast</name>
    <name type="synonym">Pichia pijperi</name>
    <dbReference type="NCBI Taxonomy" id="599730"/>
    <lineage>
        <taxon>Eukaryota</taxon>
        <taxon>Fungi</taxon>
        <taxon>Dikarya</taxon>
        <taxon>Ascomycota</taxon>
        <taxon>Saccharomycotina</taxon>
        <taxon>Saccharomycetes</taxon>
        <taxon>Phaffomycetales</taxon>
        <taxon>Wickerhamomycetaceae</taxon>
        <taxon>Wickerhamomyces</taxon>
    </lineage>
</organism>